<organism evidence="2 3">
    <name type="scientific">Rhizobium metallidurans</name>
    <dbReference type="NCBI Taxonomy" id="1265931"/>
    <lineage>
        <taxon>Bacteria</taxon>
        <taxon>Pseudomonadati</taxon>
        <taxon>Pseudomonadota</taxon>
        <taxon>Alphaproteobacteria</taxon>
        <taxon>Hyphomicrobiales</taxon>
        <taxon>Rhizobiaceae</taxon>
        <taxon>Rhizobium/Agrobacterium group</taxon>
        <taxon>Rhizobium</taxon>
    </lineage>
</organism>
<evidence type="ECO:0000256" key="1">
    <source>
        <dbReference type="SAM" id="Phobius"/>
    </source>
</evidence>
<keyword evidence="1" id="KW-0812">Transmembrane</keyword>
<protein>
    <submittedName>
        <fullName evidence="2">Uncharacterized protein</fullName>
    </submittedName>
</protein>
<accession>A0A7W6CSG1</accession>
<comment type="caution">
    <text evidence="2">The sequence shown here is derived from an EMBL/GenBank/DDBJ whole genome shotgun (WGS) entry which is preliminary data.</text>
</comment>
<evidence type="ECO:0000313" key="2">
    <source>
        <dbReference type="EMBL" id="MBB3964132.1"/>
    </source>
</evidence>
<dbReference type="EMBL" id="JACIDW010000003">
    <property type="protein sequence ID" value="MBB3964132.1"/>
    <property type="molecule type" value="Genomic_DNA"/>
</dbReference>
<keyword evidence="3" id="KW-1185">Reference proteome</keyword>
<proteinExistence type="predicted"/>
<dbReference type="RefSeq" id="WP_183899769.1">
    <property type="nucleotide sequence ID" value="NZ_JACIDW010000003.1"/>
</dbReference>
<keyword evidence="1" id="KW-1133">Transmembrane helix</keyword>
<sequence>MAQADQSLLGITGQTLDFALKVLQLGALGLGGLVIVLSFLIILVRTTMGGQITDAQRAVFNSFMLLGAFSMTIAFACLLGEKYIPSRANVSLAFSPRFQTIGVPVPVIKYGEATYEENRSFLIHDTGTIIVSVDDTFDKYKQLQEAKSIAENKAAAAAAVIKATDVKIGSTMQTISDQQQKIQEIVGAVKPEVVAKLPPNVPENFKAITKSNSSSIEQLGNIRESLQSKF</sequence>
<dbReference type="AlphaFoldDB" id="A0A7W6CSG1"/>
<gene>
    <name evidence="2" type="ORF">GGQ67_001771</name>
</gene>
<reference evidence="2 3" key="1">
    <citation type="submission" date="2020-08" db="EMBL/GenBank/DDBJ databases">
        <title>Genomic Encyclopedia of Type Strains, Phase IV (KMG-IV): sequencing the most valuable type-strain genomes for metagenomic binning, comparative biology and taxonomic classification.</title>
        <authorList>
            <person name="Goeker M."/>
        </authorList>
    </citation>
    <scope>NUCLEOTIDE SEQUENCE [LARGE SCALE GENOMIC DNA]</scope>
    <source>
        <strain evidence="2 3">DSM 26575</strain>
    </source>
</reference>
<evidence type="ECO:0000313" key="3">
    <source>
        <dbReference type="Proteomes" id="UP000582090"/>
    </source>
</evidence>
<feature type="transmembrane region" description="Helical" evidence="1">
    <location>
        <begin position="25"/>
        <end position="46"/>
    </location>
</feature>
<dbReference type="Proteomes" id="UP000582090">
    <property type="component" value="Unassembled WGS sequence"/>
</dbReference>
<feature type="transmembrane region" description="Helical" evidence="1">
    <location>
        <begin position="58"/>
        <end position="79"/>
    </location>
</feature>
<name>A0A7W6CSG1_9HYPH</name>
<keyword evidence="1" id="KW-0472">Membrane</keyword>